<dbReference type="PANTHER" id="PTHR43852">
    <property type="entry name" value="NUCLEOTIDYLTRANSFERASE"/>
    <property type="match status" value="1"/>
</dbReference>
<evidence type="ECO:0000313" key="5">
    <source>
        <dbReference type="Proteomes" id="UP000184204"/>
    </source>
</evidence>
<evidence type="ECO:0000313" key="2">
    <source>
        <dbReference type="EMBL" id="AMJ40960.1"/>
    </source>
</evidence>
<dbReference type="EMBL" id="CP014223">
    <property type="protein sequence ID" value="AMJ40960.1"/>
    <property type="molecule type" value="Genomic_DNA"/>
</dbReference>
<dbReference type="Proteomes" id="UP000184204">
    <property type="component" value="Unassembled WGS sequence"/>
</dbReference>
<reference evidence="5" key="3">
    <citation type="submission" date="2016-11" db="EMBL/GenBank/DDBJ databases">
        <authorList>
            <person name="Jaros S."/>
            <person name="Januszkiewicz K."/>
            <person name="Wedrychowicz H."/>
        </authorList>
    </citation>
    <scope>NUCLEOTIDE SEQUENCE [LARGE SCALE GENOMIC DNA]</scope>
    <source>
        <strain evidence="5">DSM 1682</strain>
    </source>
</reference>
<reference evidence="3" key="4">
    <citation type="submission" date="2016-11" db="EMBL/GenBank/DDBJ databases">
        <authorList>
            <person name="Varghese N."/>
            <person name="Submissions S."/>
        </authorList>
    </citation>
    <scope>NUCLEOTIDE SEQUENCE</scope>
    <source>
        <strain evidence="3">DSM 1682</strain>
    </source>
</reference>
<dbReference type="PANTHER" id="PTHR43852:SF3">
    <property type="entry name" value="NUCLEOTIDYLTRANSFERASE"/>
    <property type="match status" value="1"/>
</dbReference>
<dbReference type="CDD" id="cd05403">
    <property type="entry name" value="NT_KNTase_like"/>
    <property type="match status" value="1"/>
</dbReference>
<dbReference type="KEGG" id="cpro:CPRO_13670"/>
<organism evidence="3 5">
    <name type="scientific">Anaerotignum propionicum DSM 1682</name>
    <dbReference type="NCBI Taxonomy" id="991789"/>
    <lineage>
        <taxon>Bacteria</taxon>
        <taxon>Bacillati</taxon>
        <taxon>Bacillota</taxon>
        <taxon>Clostridia</taxon>
        <taxon>Lachnospirales</taxon>
        <taxon>Anaerotignaceae</taxon>
        <taxon>Anaerotignum</taxon>
    </lineage>
</organism>
<sequence length="91" mass="10534">METIYQEIKALGKKYQAQKIVLFGSRARGDNHSRSDIDLAIYGMKDCNQSRFWSDVDDLPTLLKFDLVFISETTDQELIKNIEKDGVLLYE</sequence>
<dbReference type="Proteomes" id="UP000068026">
    <property type="component" value="Chromosome"/>
</dbReference>
<evidence type="ECO:0000313" key="3">
    <source>
        <dbReference type="EMBL" id="SHE59810.1"/>
    </source>
</evidence>
<accession>A0A0X1U7P1</accession>
<evidence type="ECO:0000313" key="4">
    <source>
        <dbReference type="Proteomes" id="UP000068026"/>
    </source>
</evidence>
<dbReference type="Gene3D" id="3.30.460.10">
    <property type="entry name" value="Beta Polymerase, domain 2"/>
    <property type="match status" value="1"/>
</dbReference>
<dbReference type="InterPro" id="IPR041633">
    <property type="entry name" value="Polbeta"/>
</dbReference>
<dbReference type="AlphaFoldDB" id="A0A0X1U7P1"/>
<dbReference type="RefSeq" id="WP_236782400.1">
    <property type="nucleotide sequence ID" value="NZ_CP014223.1"/>
</dbReference>
<proteinExistence type="predicted"/>
<reference evidence="4" key="2">
    <citation type="submission" date="2016-01" db="EMBL/GenBank/DDBJ databases">
        <authorList>
            <person name="Poehlein A."/>
            <person name="Schlien K."/>
            <person name="Gottschalk G."/>
            <person name="Buckel W."/>
            <person name="Daniel R."/>
        </authorList>
    </citation>
    <scope>NUCLEOTIDE SEQUENCE [LARGE SCALE GENOMIC DNA]</scope>
    <source>
        <strain evidence="4">X2</strain>
    </source>
</reference>
<reference evidence="2 4" key="1">
    <citation type="journal article" date="2016" name="Genome Announc.">
        <title>Complete Genome Sequence of the Amino Acid-Fermenting Clostridium propionicum X2 (DSM 1682).</title>
        <authorList>
            <person name="Poehlein A."/>
            <person name="Schlien K."/>
            <person name="Chowdhury N.P."/>
            <person name="Gottschalk G."/>
            <person name="Buckel W."/>
            <person name="Daniel R."/>
        </authorList>
    </citation>
    <scope>NUCLEOTIDE SEQUENCE [LARGE SCALE GENOMIC DNA]</scope>
    <source>
        <strain evidence="2 4">X2</strain>
    </source>
</reference>
<dbReference type="Pfam" id="PF18765">
    <property type="entry name" value="Polbeta"/>
    <property type="match status" value="1"/>
</dbReference>
<dbReference type="InterPro" id="IPR052930">
    <property type="entry name" value="TA_antitoxin_MntA"/>
</dbReference>
<evidence type="ECO:0000259" key="1">
    <source>
        <dbReference type="Pfam" id="PF18765"/>
    </source>
</evidence>
<dbReference type="InterPro" id="IPR043519">
    <property type="entry name" value="NT_sf"/>
</dbReference>
<feature type="domain" description="Polymerase beta nucleotidyltransferase" evidence="1">
    <location>
        <begin position="6"/>
        <end position="91"/>
    </location>
</feature>
<gene>
    <name evidence="2" type="ORF">CPRO_13670</name>
    <name evidence="3" type="ORF">SAMN02745151_01178</name>
</gene>
<name>A0A0X1U7P1_ANAPI</name>
<dbReference type="SUPFAM" id="SSF81301">
    <property type="entry name" value="Nucleotidyltransferase"/>
    <property type="match status" value="1"/>
</dbReference>
<dbReference type="EMBL" id="FQUA01000004">
    <property type="protein sequence ID" value="SHE59810.1"/>
    <property type="molecule type" value="Genomic_DNA"/>
</dbReference>
<protein>
    <submittedName>
        <fullName evidence="2">Nucleotidyltransferase domain protein</fullName>
    </submittedName>
    <submittedName>
        <fullName evidence="3">Nucleotidyltransferase domain-containing protein</fullName>
    </submittedName>
</protein>
<keyword evidence="4" id="KW-1185">Reference proteome</keyword>